<evidence type="ECO:0000313" key="1">
    <source>
        <dbReference type="EMBL" id="AEI07296.1"/>
    </source>
</evidence>
<organism evidence="1 2">
    <name type="scientific">Afipia carboxidovorans (strain ATCC 49405 / DSM 1227 / KCTC 32145 / OM5)</name>
    <name type="common">Oligotropha carboxidovorans</name>
    <dbReference type="NCBI Taxonomy" id="504832"/>
    <lineage>
        <taxon>Bacteria</taxon>
        <taxon>Pseudomonadati</taxon>
        <taxon>Pseudomonadota</taxon>
        <taxon>Alphaproteobacteria</taxon>
        <taxon>Hyphomicrobiales</taxon>
        <taxon>Nitrobacteraceae</taxon>
        <taxon>Afipia</taxon>
    </lineage>
</organism>
<evidence type="ECO:0000313" key="2">
    <source>
        <dbReference type="Proteomes" id="UP000007730"/>
    </source>
</evidence>
<dbReference type="KEGG" id="ocg:OCA5_c26010"/>
<dbReference type="AlphaFoldDB" id="F8BTU2"/>
<evidence type="ECO:0008006" key="3">
    <source>
        <dbReference type="Google" id="ProtNLM"/>
    </source>
</evidence>
<dbReference type="OrthoDB" id="8457098at2"/>
<accession>F8BTU2</accession>
<dbReference type="PATRIC" id="fig|504832.7.peg.2749"/>
<name>F8BTU2_AFIC5</name>
<dbReference type="InterPro" id="IPR035924">
    <property type="entry name" value="FlaG-like_sf"/>
</dbReference>
<keyword evidence="2" id="KW-1185">Reference proteome</keyword>
<sequence length="118" mass="12800">MSTDFSIRPVGASIATPTIVQQVPEAAKSAVPTQLDSDKAVVAAASVQTPSTDPRANLGHQITIDRAAAEVVYQVVDNRTNIVVNQYPDETRLRARAYLRSLDEARQEKVAQQADRQA</sequence>
<proteinExistence type="predicted"/>
<reference evidence="1 2" key="1">
    <citation type="journal article" date="2011" name="J. Bacteriol.">
        <title>Complete genome sequences of the chemolithoautotrophic Oligotropha carboxidovorans strains OM4 and OM5.</title>
        <authorList>
            <person name="Volland S."/>
            <person name="Rachinger M."/>
            <person name="Strittmatter A."/>
            <person name="Daniel R."/>
            <person name="Gottschalk G."/>
            <person name="Meyer O."/>
        </authorList>
    </citation>
    <scope>NUCLEOTIDE SEQUENCE [LARGE SCALE GENOMIC DNA]</scope>
    <source>
        <strain evidence="2">ATCC 49405 / DSM 1227 / KCTC 32145 / OM5</strain>
    </source>
</reference>
<dbReference type="STRING" id="504832.OCA5_c26010"/>
<protein>
    <recommendedName>
        <fullName evidence="3">FlaG protein</fullName>
    </recommendedName>
</protein>
<dbReference type="eggNOG" id="ENOG502ZGBM">
    <property type="taxonomic scope" value="Bacteria"/>
</dbReference>
<dbReference type="HOGENOM" id="CLU_163378_0_0_5"/>
<dbReference type="RefSeq" id="WP_013913260.1">
    <property type="nucleotide sequence ID" value="NC_011386.1"/>
</dbReference>
<dbReference type="SUPFAM" id="SSF160214">
    <property type="entry name" value="FlaG-like"/>
    <property type="match status" value="1"/>
</dbReference>
<gene>
    <name evidence="1" type="ordered locus">OCA5_c26010</name>
</gene>
<dbReference type="EMBL" id="CP002826">
    <property type="protein sequence ID" value="AEI07296.1"/>
    <property type="molecule type" value="Genomic_DNA"/>
</dbReference>
<dbReference type="Proteomes" id="UP000007730">
    <property type="component" value="Chromosome"/>
</dbReference>